<dbReference type="SUPFAM" id="SSF56796">
    <property type="entry name" value="Dehydroquinate synthase-like"/>
    <property type="match status" value="1"/>
</dbReference>
<name>A0ABV1IY34_9FIRM</name>
<dbReference type="Gene3D" id="1.20.1090.10">
    <property type="entry name" value="Dehydroquinate synthase-like - alpha domain"/>
    <property type="match status" value="1"/>
</dbReference>
<comment type="catalytic activity">
    <reaction evidence="7">
        <text>glycerol + NAD(+) = dihydroxyacetone + NADH + H(+)</text>
        <dbReference type="Rhea" id="RHEA:13769"/>
        <dbReference type="ChEBI" id="CHEBI:15378"/>
        <dbReference type="ChEBI" id="CHEBI:16016"/>
        <dbReference type="ChEBI" id="CHEBI:17754"/>
        <dbReference type="ChEBI" id="CHEBI:57540"/>
        <dbReference type="ChEBI" id="CHEBI:57945"/>
        <dbReference type="EC" id="1.1.1.6"/>
    </reaction>
</comment>
<evidence type="ECO:0000313" key="10">
    <source>
        <dbReference type="Proteomes" id="UP001482154"/>
    </source>
</evidence>
<keyword evidence="1" id="KW-0479">Metal-binding</keyword>
<sequence>MRKYYPNYSIGTDAYSDIPMVCEKYGTKAVIIGGKRALAAAADLIKEAVKDSKITITGVFEYGGEASREHIDELNSHQEVVDADMIFACGGGKAIDTCKVLAQESKRPFFTFPTIASTCASCTSLGIIYHPDGSLREYSFQEKPSEWIFINTQVIANAPVKYLWAGIGDTMAKFYECTTSARGDGDELDHSTSMGVQISNLCAKPLVKYGVEALEECKNHRPGKALEEVILGIIVSTGFVSNLVGIDLNTGLAHACYNGFTVCRSTEEHGHLHGEIVAYCILILLKVDHQEDEFKKIYEFSKNMGFPVKLADIHATLDDMDAVITKALSGIDVRKWPYEVTPDMILDAVKKIEEVSF</sequence>
<proteinExistence type="predicted"/>
<dbReference type="Gene3D" id="3.40.50.1970">
    <property type="match status" value="1"/>
</dbReference>
<keyword evidence="2" id="KW-0560">Oxidoreductase</keyword>
<dbReference type="InterPro" id="IPR016205">
    <property type="entry name" value="Glycerol_DH"/>
</dbReference>
<dbReference type="InterPro" id="IPR001670">
    <property type="entry name" value="ADH_Fe/GldA"/>
</dbReference>
<keyword evidence="3" id="KW-0520">NAD</keyword>
<dbReference type="PANTHER" id="PTHR43616:SF5">
    <property type="entry name" value="GLYCEROL DEHYDROGENASE 1"/>
    <property type="match status" value="1"/>
</dbReference>
<evidence type="ECO:0000256" key="6">
    <source>
        <dbReference type="ARBA" id="ARBA00040132"/>
    </source>
</evidence>
<dbReference type="PANTHER" id="PTHR43616">
    <property type="entry name" value="GLYCEROL DEHYDROGENASE"/>
    <property type="match status" value="1"/>
</dbReference>
<dbReference type="RefSeq" id="WP_022374200.1">
    <property type="nucleotide sequence ID" value="NZ_JAOQJG010000002.1"/>
</dbReference>
<evidence type="ECO:0000256" key="3">
    <source>
        <dbReference type="ARBA" id="ARBA00023027"/>
    </source>
</evidence>
<keyword evidence="10" id="KW-1185">Reference proteome</keyword>
<comment type="pathway">
    <text evidence="4">Polyol metabolism; glycerol fermentation; glycerone phosphate from glycerol (oxidative route): step 1/2.</text>
</comment>
<dbReference type="Pfam" id="PF00465">
    <property type="entry name" value="Fe-ADH"/>
    <property type="match status" value="1"/>
</dbReference>
<organism evidence="9 10">
    <name type="scientific">Anaerostipes amylophilus</name>
    <dbReference type="NCBI Taxonomy" id="2981779"/>
    <lineage>
        <taxon>Bacteria</taxon>
        <taxon>Bacillati</taxon>
        <taxon>Bacillota</taxon>
        <taxon>Clostridia</taxon>
        <taxon>Lachnospirales</taxon>
        <taxon>Lachnospiraceae</taxon>
        <taxon>Anaerostipes</taxon>
    </lineage>
</organism>
<evidence type="ECO:0000256" key="2">
    <source>
        <dbReference type="ARBA" id="ARBA00023002"/>
    </source>
</evidence>
<dbReference type="PIRSF" id="PIRSF000112">
    <property type="entry name" value="Glycerol_dehydrogenase"/>
    <property type="match status" value="1"/>
</dbReference>
<accession>A0ABV1IY34</accession>
<evidence type="ECO:0000256" key="1">
    <source>
        <dbReference type="ARBA" id="ARBA00022723"/>
    </source>
</evidence>
<reference evidence="9 10" key="1">
    <citation type="submission" date="2024-04" db="EMBL/GenBank/DDBJ databases">
        <title>Human intestinal bacterial collection.</title>
        <authorList>
            <person name="Pauvert C."/>
            <person name="Hitch T.C.A."/>
            <person name="Clavel T."/>
        </authorList>
    </citation>
    <scope>NUCLEOTIDE SEQUENCE [LARGE SCALE GENOMIC DNA]</scope>
    <source>
        <strain evidence="9 10">CLA-AA-H249</strain>
    </source>
</reference>
<comment type="caution">
    <text evidence="9">The sequence shown here is derived from an EMBL/GenBank/DDBJ whole genome shotgun (WGS) entry which is preliminary data.</text>
</comment>
<evidence type="ECO:0000256" key="4">
    <source>
        <dbReference type="ARBA" id="ARBA00037918"/>
    </source>
</evidence>
<gene>
    <name evidence="9" type="ORF">AAAU51_11935</name>
</gene>
<protein>
    <recommendedName>
        <fullName evidence="6">Glycerol dehydrogenase</fullName>
        <ecNumber evidence="5">1.1.1.6</ecNumber>
    </recommendedName>
</protein>
<dbReference type="CDD" id="cd08171">
    <property type="entry name" value="GlyDH-like"/>
    <property type="match status" value="1"/>
</dbReference>
<feature type="domain" description="Alcohol dehydrogenase iron-type/glycerol dehydrogenase GldA" evidence="8">
    <location>
        <begin position="7"/>
        <end position="140"/>
    </location>
</feature>
<evidence type="ECO:0000259" key="8">
    <source>
        <dbReference type="Pfam" id="PF00465"/>
    </source>
</evidence>
<dbReference type="EMBL" id="JBBNIN010000022">
    <property type="protein sequence ID" value="MEQ2711875.1"/>
    <property type="molecule type" value="Genomic_DNA"/>
</dbReference>
<evidence type="ECO:0000256" key="5">
    <source>
        <dbReference type="ARBA" id="ARBA00039147"/>
    </source>
</evidence>
<dbReference type="EC" id="1.1.1.6" evidence="5"/>
<evidence type="ECO:0000256" key="7">
    <source>
        <dbReference type="ARBA" id="ARBA00049006"/>
    </source>
</evidence>
<dbReference type="Proteomes" id="UP001482154">
    <property type="component" value="Unassembled WGS sequence"/>
</dbReference>
<evidence type="ECO:0000313" key="9">
    <source>
        <dbReference type="EMBL" id="MEQ2711875.1"/>
    </source>
</evidence>